<gene>
    <name evidence="7" type="ORF">BE221DRAFT_61779</name>
</gene>
<dbReference type="InterPro" id="IPR036005">
    <property type="entry name" value="Creatinase/aminopeptidase-like"/>
</dbReference>
<keyword evidence="7" id="KW-0645">Protease</keyword>
<comment type="similarity">
    <text evidence="2">Belongs to the peptidase M24B family.</text>
</comment>
<dbReference type="GO" id="GO:0005739">
    <property type="term" value="C:mitochondrion"/>
    <property type="evidence" value="ECO:0007669"/>
    <property type="project" value="TreeGrafter"/>
</dbReference>
<evidence type="ECO:0000256" key="3">
    <source>
        <dbReference type="ARBA" id="ARBA00022723"/>
    </source>
</evidence>
<dbReference type="CDD" id="cd01087">
    <property type="entry name" value="Prolidase"/>
    <property type="match status" value="1"/>
</dbReference>
<dbReference type="SMART" id="SM01011">
    <property type="entry name" value="AMP_N"/>
    <property type="match status" value="1"/>
</dbReference>
<dbReference type="SUPFAM" id="SSF55920">
    <property type="entry name" value="Creatinase/aminopeptidase"/>
    <property type="match status" value="1"/>
</dbReference>
<dbReference type="InterPro" id="IPR007865">
    <property type="entry name" value="Aminopep_P_N"/>
</dbReference>
<dbReference type="GO" id="GO:0070006">
    <property type="term" value="F:metalloaminopeptidase activity"/>
    <property type="evidence" value="ECO:0007669"/>
    <property type="project" value="InterPro"/>
</dbReference>
<evidence type="ECO:0000256" key="5">
    <source>
        <dbReference type="ARBA" id="ARBA00023211"/>
    </source>
</evidence>
<dbReference type="Gene3D" id="3.40.350.10">
    <property type="entry name" value="Creatinase/prolidase N-terminal domain"/>
    <property type="match status" value="1"/>
</dbReference>
<evidence type="ECO:0000313" key="7">
    <source>
        <dbReference type="EMBL" id="OUS42606.1"/>
    </source>
</evidence>
<name>A0A1Y5HZ91_OSTTA</name>
<dbReference type="Gene3D" id="3.90.230.10">
    <property type="entry name" value="Creatinase/methionine aminopeptidase superfamily"/>
    <property type="match status" value="1"/>
</dbReference>
<evidence type="ECO:0000259" key="6">
    <source>
        <dbReference type="SMART" id="SM01011"/>
    </source>
</evidence>
<evidence type="ECO:0000256" key="4">
    <source>
        <dbReference type="ARBA" id="ARBA00022801"/>
    </source>
</evidence>
<dbReference type="Proteomes" id="UP000195557">
    <property type="component" value="Unassembled WGS sequence"/>
</dbReference>
<organism evidence="7">
    <name type="scientific">Ostreococcus tauri</name>
    <name type="common">Marine green alga</name>
    <dbReference type="NCBI Taxonomy" id="70448"/>
    <lineage>
        <taxon>Eukaryota</taxon>
        <taxon>Viridiplantae</taxon>
        <taxon>Chlorophyta</taxon>
        <taxon>Mamiellophyceae</taxon>
        <taxon>Mamiellales</taxon>
        <taxon>Bathycoccaceae</taxon>
        <taxon>Ostreococcus</taxon>
    </lineage>
</organism>
<sequence length="491" mass="53606">MRTALGRVRERARRFATDAAPAFATAVAGQPTAETHPHVIRARGDLTPGVSRAAYAERRNALARALPPRSCAILTSAPGLKFPGTVIPAGRYRQDADFGYHTGVTQAECVAVVERGESERDVTYTLVVPEFSERYTTWDGERINAAAAESVFGADEAYENGERAVGRVADAMRRAVGGVFVDVDKVDEDCEVVRRAMSAVALHARERDGVRPLRGIAHRLRWKKSEEELELLKRSVDLDVRAFVRAFQTSEVGQTEAAVMAHHEAEIRIGGADRLAYPSVVASGAGACVVHYHQNDKMLEEGDLLLMDAGCELNGYVSDITRTWPINGKWTQAQLDVYSVVLEAHQECLRASRADGDTSLMDIHRLSIDILAKGLAKLLPHTSAKRLIRTGEYAKYYPHSVGHWLGMDTHDVPSISVSTPFERSVAFTIEPGLYFAPSDITIPRDLRGIGVRIEDDCFIDASGDAVSLSANLPVDPDAVAALASSTFFRPL</sequence>
<keyword evidence="7" id="KW-0031">Aminopeptidase</keyword>
<keyword evidence="3" id="KW-0479">Metal-binding</keyword>
<dbReference type="GO" id="GO:0006508">
    <property type="term" value="P:proteolysis"/>
    <property type="evidence" value="ECO:0007669"/>
    <property type="project" value="TreeGrafter"/>
</dbReference>
<dbReference type="Pfam" id="PF05195">
    <property type="entry name" value="AMP_N"/>
    <property type="match status" value="1"/>
</dbReference>
<dbReference type="Pfam" id="PF00557">
    <property type="entry name" value="Peptidase_M24"/>
    <property type="match status" value="1"/>
</dbReference>
<dbReference type="PANTHER" id="PTHR43226:SF4">
    <property type="entry name" value="XAA-PRO AMINOPEPTIDASE 3"/>
    <property type="match status" value="1"/>
</dbReference>
<accession>A0A1Y5HZ91</accession>
<dbReference type="AlphaFoldDB" id="A0A1Y5HZ91"/>
<dbReference type="GO" id="GO:0030145">
    <property type="term" value="F:manganese ion binding"/>
    <property type="evidence" value="ECO:0007669"/>
    <property type="project" value="InterPro"/>
</dbReference>
<proteinExistence type="inferred from homology"/>
<dbReference type="PANTHER" id="PTHR43226">
    <property type="entry name" value="XAA-PRO AMINOPEPTIDASE 3"/>
    <property type="match status" value="1"/>
</dbReference>
<dbReference type="InterPro" id="IPR000994">
    <property type="entry name" value="Pept_M24"/>
</dbReference>
<dbReference type="InterPro" id="IPR029149">
    <property type="entry name" value="Creatin/AminoP/Spt16_N"/>
</dbReference>
<dbReference type="InterPro" id="IPR052433">
    <property type="entry name" value="X-Pro_dipept-like"/>
</dbReference>
<dbReference type="EMBL" id="KZ155838">
    <property type="protein sequence ID" value="OUS42606.1"/>
    <property type="molecule type" value="Genomic_DNA"/>
</dbReference>
<keyword evidence="4" id="KW-0378">Hydrolase</keyword>
<comment type="cofactor">
    <cofactor evidence="1">
        <name>Mn(2+)</name>
        <dbReference type="ChEBI" id="CHEBI:29035"/>
    </cofactor>
</comment>
<reference evidence="7" key="1">
    <citation type="submission" date="2017-04" db="EMBL/GenBank/DDBJ databases">
        <title>Population genomics of picophytoplankton unveils novel chromosome hypervariability.</title>
        <authorList>
            <consortium name="DOE Joint Genome Institute"/>
            <person name="Blanc-Mathieu R."/>
            <person name="Krasovec M."/>
            <person name="Hebrard M."/>
            <person name="Yau S."/>
            <person name="Desgranges E."/>
            <person name="Martin J."/>
            <person name="Schackwitz W."/>
            <person name="Kuo A."/>
            <person name="Salin G."/>
            <person name="Donnadieu C."/>
            <person name="Desdevises Y."/>
            <person name="Sanchez-Ferandin S."/>
            <person name="Moreau H."/>
            <person name="Rivals E."/>
            <person name="Grigoriev I.V."/>
            <person name="Grimsley N."/>
            <person name="Eyre-Walker A."/>
            <person name="Piganeau G."/>
        </authorList>
    </citation>
    <scope>NUCLEOTIDE SEQUENCE [LARGE SCALE GENOMIC DNA]</scope>
    <source>
        <strain evidence="7">RCC 1115</strain>
    </source>
</reference>
<protein>
    <submittedName>
        <fullName evidence="7">Xaa-Pro aminopeptidase</fullName>
    </submittedName>
</protein>
<dbReference type="eggNOG" id="KOG2414">
    <property type="taxonomic scope" value="Eukaryota"/>
</dbReference>
<dbReference type="SUPFAM" id="SSF53092">
    <property type="entry name" value="Creatinase/prolidase N-terminal domain"/>
    <property type="match status" value="1"/>
</dbReference>
<feature type="domain" description="Aminopeptidase P N-terminal" evidence="6">
    <location>
        <begin position="50"/>
        <end position="189"/>
    </location>
</feature>
<evidence type="ECO:0000256" key="2">
    <source>
        <dbReference type="ARBA" id="ARBA00008766"/>
    </source>
</evidence>
<keyword evidence="5" id="KW-0464">Manganese</keyword>
<evidence type="ECO:0000256" key="1">
    <source>
        <dbReference type="ARBA" id="ARBA00001936"/>
    </source>
</evidence>